<dbReference type="InterPro" id="IPR052709">
    <property type="entry name" value="Transposase-MT_Hybrid"/>
</dbReference>
<dbReference type="PANTHER" id="PTHR46060:SF1">
    <property type="entry name" value="MARINER MOS1 TRANSPOSASE-LIKE PROTEIN"/>
    <property type="match status" value="1"/>
</dbReference>
<protein>
    <submittedName>
        <fullName evidence="2">Uncharacterized protein</fullName>
    </submittedName>
</protein>
<accession>A0AAV8ZFV4</accession>
<evidence type="ECO:0000313" key="3">
    <source>
        <dbReference type="Proteomes" id="UP001162162"/>
    </source>
</evidence>
<organism evidence="2 3">
    <name type="scientific">Aromia moschata</name>
    <dbReference type="NCBI Taxonomy" id="1265417"/>
    <lineage>
        <taxon>Eukaryota</taxon>
        <taxon>Metazoa</taxon>
        <taxon>Ecdysozoa</taxon>
        <taxon>Arthropoda</taxon>
        <taxon>Hexapoda</taxon>
        <taxon>Insecta</taxon>
        <taxon>Pterygota</taxon>
        <taxon>Neoptera</taxon>
        <taxon>Endopterygota</taxon>
        <taxon>Coleoptera</taxon>
        <taxon>Polyphaga</taxon>
        <taxon>Cucujiformia</taxon>
        <taxon>Chrysomeloidea</taxon>
        <taxon>Cerambycidae</taxon>
        <taxon>Cerambycinae</taxon>
        <taxon>Callichromatini</taxon>
        <taxon>Aromia</taxon>
    </lineage>
</organism>
<keyword evidence="3" id="KW-1185">Reference proteome</keyword>
<comment type="caution">
    <text evidence="2">The sequence shown here is derived from an EMBL/GenBank/DDBJ whole genome shotgun (WGS) entry which is preliminary data.</text>
</comment>
<evidence type="ECO:0000256" key="1">
    <source>
        <dbReference type="SAM" id="MobiDB-lite"/>
    </source>
</evidence>
<gene>
    <name evidence="2" type="ORF">NQ318_018861</name>
</gene>
<feature type="region of interest" description="Disordered" evidence="1">
    <location>
        <begin position="18"/>
        <end position="37"/>
    </location>
</feature>
<proteinExistence type="predicted"/>
<dbReference type="Proteomes" id="UP001162162">
    <property type="component" value="Unassembled WGS sequence"/>
</dbReference>
<dbReference type="EMBL" id="JAPWTK010000001">
    <property type="protein sequence ID" value="KAJ8963384.1"/>
    <property type="molecule type" value="Genomic_DNA"/>
</dbReference>
<reference evidence="2" key="1">
    <citation type="journal article" date="2023" name="Insect Mol. Biol.">
        <title>Genome sequencing provides insights into the evolution of gene families encoding plant cell wall-degrading enzymes in longhorned beetles.</title>
        <authorList>
            <person name="Shin N.R."/>
            <person name="Okamura Y."/>
            <person name="Kirsch R."/>
            <person name="Pauchet Y."/>
        </authorList>
    </citation>
    <scope>NUCLEOTIDE SEQUENCE</scope>
    <source>
        <strain evidence="2">AMC_N1</strain>
    </source>
</reference>
<name>A0AAV8ZFV4_9CUCU</name>
<dbReference type="AlphaFoldDB" id="A0AAV8ZFV4"/>
<sequence length="146" mass="15965">MEQRVNLKFLVKLGKTFTETTEDDPRPGRPSTSNTDENVEKIGLAEITGIDKECVRWILHESFNMRKVCANMVPKLLTPEQKESRMNTCTDILNNIDTAPGLNATWSPAQAVSRAASGTERLLIYSLLNSTASAVGREGKGATAIA</sequence>
<dbReference type="PANTHER" id="PTHR46060">
    <property type="entry name" value="MARINER MOS1 TRANSPOSASE-LIKE PROTEIN"/>
    <property type="match status" value="1"/>
</dbReference>
<evidence type="ECO:0000313" key="2">
    <source>
        <dbReference type="EMBL" id="KAJ8963384.1"/>
    </source>
</evidence>